<gene>
    <name evidence="2" type="ORF">CQA43_03580</name>
</gene>
<protein>
    <recommendedName>
        <fullName evidence="1">Glycosyltransferase subfamily 4-like N-terminal domain-containing protein</fullName>
    </recommendedName>
</protein>
<dbReference type="SUPFAM" id="SSF53756">
    <property type="entry name" value="UDP-Glycosyltransferase/glycogen phosphorylase"/>
    <property type="match status" value="1"/>
</dbReference>
<dbReference type="GO" id="GO:0016757">
    <property type="term" value="F:glycosyltransferase activity"/>
    <property type="evidence" value="ECO:0007669"/>
    <property type="project" value="UniProtKB-ARBA"/>
</dbReference>
<dbReference type="GeneID" id="82535363"/>
<reference evidence="2 3" key="1">
    <citation type="submission" date="2018-04" db="EMBL/GenBank/DDBJ databases">
        <title>Novel Campyloabacter and Helicobacter Species and Strains.</title>
        <authorList>
            <person name="Mannion A.J."/>
            <person name="Shen Z."/>
            <person name="Fox J.G."/>
        </authorList>
    </citation>
    <scope>NUCLEOTIDE SEQUENCE [LARGE SCALE GENOMIC DNA]</scope>
    <source>
        <strain evidence="2 3">MIT 99-5101</strain>
    </source>
</reference>
<dbReference type="Pfam" id="PF13439">
    <property type="entry name" value="Glyco_transf_4"/>
    <property type="match status" value="1"/>
</dbReference>
<evidence type="ECO:0000259" key="1">
    <source>
        <dbReference type="Pfam" id="PF13439"/>
    </source>
</evidence>
<feature type="domain" description="Glycosyltransferase subfamily 4-like N-terminal" evidence="1">
    <location>
        <begin position="64"/>
        <end position="173"/>
    </location>
</feature>
<dbReference type="Proteomes" id="UP000256650">
    <property type="component" value="Unassembled WGS sequence"/>
</dbReference>
<organism evidence="2 3">
    <name type="scientific">Helicobacter ganmani</name>
    <dbReference type="NCBI Taxonomy" id="60246"/>
    <lineage>
        <taxon>Bacteria</taxon>
        <taxon>Pseudomonadati</taxon>
        <taxon>Campylobacterota</taxon>
        <taxon>Epsilonproteobacteria</taxon>
        <taxon>Campylobacterales</taxon>
        <taxon>Helicobacteraceae</taxon>
        <taxon>Helicobacter</taxon>
    </lineage>
</organism>
<dbReference type="AlphaFoldDB" id="A0A3D8IDJ6"/>
<accession>A0A3D8IDJ6</accession>
<dbReference type="Gene3D" id="3.40.50.2000">
    <property type="entry name" value="Glycogen Phosphorylase B"/>
    <property type="match status" value="1"/>
</dbReference>
<dbReference type="InterPro" id="IPR028098">
    <property type="entry name" value="Glyco_trans_4-like_N"/>
</dbReference>
<proteinExistence type="predicted"/>
<dbReference type="EMBL" id="NXLS01000003">
    <property type="protein sequence ID" value="RDU63222.1"/>
    <property type="molecule type" value="Genomic_DNA"/>
</dbReference>
<evidence type="ECO:0000313" key="2">
    <source>
        <dbReference type="EMBL" id="RDU63222.1"/>
    </source>
</evidence>
<dbReference type="RefSeq" id="WP_115551252.1">
    <property type="nucleotide sequence ID" value="NZ_CAOUCM010000003.1"/>
</dbReference>
<sequence length="213" mass="25771">MKKILILHFHHHNDPRARREYDILSSKYHMSGLGYGISRKFDFIIVSKPKWTFKMKLIQRFWLFFKCYEKVYWNLPQIKEAEKKLKDKEFDIIIAHNEESLPLVLKYKKGAKVIVDMHEYAPKEFEHSFWWRFYFAPYKHYLCQTYLPQADYVYSVSQGIAEEYTKNYGIKCDVITSAAYYFAPPPHYLPIPKKQNKSNSFITEWHHPREALK</sequence>
<name>A0A3D8IDJ6_9HELI</name>
<keyword evidence="3" id="KW-1185">Reference proteome</keyword>
<dbReference type="OrthoDB" id="9783380at2"/>
<comment type="caution">
    <text evidence="2">The sequence shown here is derived from an EMBL/GenBank/DDBJ whole genome shotgun (WGS) entry which is preliminary data.</text>
</comment>
<evidence type="ECO:0000313" key="3">
    <source>
        <dbReference type="Proteomes" id="UP000256650"/>
    </source>
</evidence>